<dbReference type="CDD" id="cd00096">
    <property type="entry name" value="Ig"/>
    <property type="match status" value="1"/>
</dbReference>
<dbReference type="PANTHER" id="PTHR10075">
    <property type="entry name" value="BASIGIN RELATED"/>
    <property type="match status" value="1"/>
</dbReference>
<evidence type="ECO:0000259" key="3">
    <source>
        <dbReference type="PROSITE" id="PS50835"/>
    </source>
</evidence>
<dbReference type="PANTHER" id="PTHR10075:SF100">
    <property type="entry name" value="FASCICLIN-2"/>
    <property type="match status" value="1"/>
</dbReference>
<dbReference type="InterPro" id="IPR003599">
    <property type="entry name" value="Ig_sub"/>
</dbReference>
<keyword evidence="1" id="KW-1015">Disulfide bond</keyword>
<dbReference type="InterPro" id="IPR002049">
    <property type="entry name" value="LE_dom"/>
</dbReference>
<dbReference type="AlphaFoldDB" id="A0A915HT50"/>
<dbReference type="GO" id="GO:0030424">
    <property type="term" value="C:axon"/>
    <property type="evidence" value="ECO:0007669"/>
    <property type="project" value="TreeGrafter"/>
</dbReference>
<evidence type="ECO:0000313" key="4">
    <source>
        <dbReference type="Proteomes" id="UP000887565"/>
    </source>
</evidence>
<dbReference type="InterPro" id="IPR013098">
    <property type="entry name" value="Ig_I-set"/>
</dbReference>
<dbReference type="Gene3D" id="2.60.40.10">
    <property type="entry name" value="Immunoglobulins"/>
    <property type="match status" value="5"/>
</dbReference>
<dbReference type="Pfam" id="PF13927">
    <property type="entry name" value="Ig_3"/>
    <property type="match status" value="1"/>
</dbReference>
<evidence type="ECO:0000256" key="2">
    <source>
        <dbReference type="ARBA" id="ARBA00023319"/>
    </source>
</evidence>
<dbReference type="FunFam" id="2.60.40.10:FF:000032">
    <property type="entry name" value="palladin isoform X1"/>
    <property type="match status" value="1"/>
</dbReference>
<feature type="domain" description="Ig-like" evidence="3">
    <location>
        <begin position="62"/>
        <end position="145"/>
    </location>
</feature>
<dbReference type="InterPro" id="IPR013783">
    <property type="entry name" value="Ig-like_fold"/>
</dbReference>
<dbReference type="SMART" id="SM00408">
    <property type="entry name" value="IGc2"/>
    <property type="match status" value="5"/>
</dbReference>
<dbReference type="SUPFAM" id="SSF48726">
    <property type="entry name" value="Immunoglobulin"/>
    <property type="match status" value="4"/>
</dbReference>
<dbReference type="GO" id="GO:0098632">
    <property type="term" value="F:cell-cell adhesion mediator activity"/>
    <property type="evidence" value="ECO:0007669"/>
    <property type="project" value="TreeGrafter"/>
</dbReference>
<dbReference type="GO" id="GO:0005886">
    <property type="term" value="C:plasma membrane"/>
    <property type="evidence" value="ECO:0007669"/>
    <property type="project" value="TreeGrafter"/>
</dbReference>
<organism evidence="4 5">
    <name type="scientific">Romanomermis culicivorax</name>
    <name type="common">Nematode worm</name>
    <dbReference type="NCBI Taxonomy" id="13658"/>
    <lineage>
        <taxon>Eukaryota</taxon>
        <taxon>Metazoa</taxon>
        <taxon>Ecdysozoa</taxon>
        <taxon>Nematoda</taxon>
        <taxon>Enoplea</taxon>
        <taxon>Dorylaimia</taxon>
        <taxon>Mermithida</taxon>
        <taxon>Mermithoidea</taxon>
        <taxon>Mermithidae</taxon>
        <taxon>Romanomermis</taxon>
    </lineage>
</organism>
<dbReference type="InterPro" id="IPR036179">
    <property type="entry name" value="Ig-like_dom_sf"/>
</dbReference>
<dbReference type="CDD" id="cd00055">
    <property type="entry name" value="EGF_Lam"/>
    <property type="match status" value="1"/>
</dbReference>
<feature type="domain" description="Ig-like" evidence="3">
    <location>
        <begin position="445"/>
        <end position="532"/>
    </location>
</feature>
<dbReference type="SMART" id="SM00409">
    <property type="entry name" value="IG"/>
    <property type="match status" value="5"/>
</dbReference>
<dbReference type="Pfam" id="PF07679">
    <property type="entry name" value="I-set"/>
    <property type="match status" value="1"/>
</dbReference>
<feature type="domain" description="Ig-like" evidence="3">
    <location>
        <begin position="539"/>
        <end position="641"/>
    </location>
</feature>
<dbReference type="Gene3D" id="2.10.25.10">
    <property type="entry name" value="Laminin"/>
    <property type="match status" value="1"/>
</dbReference>
<sequence>GARECYLDHRGEVVCKSCPPGYFGPHCRECAEGYVPDHYDPRRCRPLGRIDQDRRKIYGGRPLTVRVDPDRQEVEEGSQISFRCTSSDPQARLSWYGPNNQLPPNTYERQGEIYVHNVRQEHTGAYRCLAHAPNGQTATGSRSLPRDVYESQGTLNFYDVRPEHAGHYQCVGSTPSGQSAQDNAALELTPKGAEPLAVRIRDPKNVEVEEGGTATLRCEALNKHEERGGTLVLYGVNREDAGTYVCTGTIPGEEAKDEGSVQVQPKQEPFRVKIRDPTTQRVFEGATVSYVCEVVKPYATHVEAVQPIFLSSCSKVTDDCYALLIRSFVSQCILSIDAQRRGISSNVPPKVSIKPKQQKVDPGENAEFVCTATGHPEPQITWIEEDKAQLGDNVKDDGKGRLSISGAQALNAGRYVCVAGNVAGEDRDTATLDVAFGDLILIVTPSGDENGKIVVAHEGPVKVECIAKVSPGMPEPNVEWIYDIGPSRGDVPDGYTPMEKHGRFISVEAATEHNEGKYTCRGTSGNITKEITVEIDVLPRQKRDVVIEGPAVREVTIGESVTLTCKLKNNYASKEKSDGSKEPMVTEDDLRWIRVSGGSMPETDALDEEPPPGILKIEHFEAGMAGEYECQLQSPEDPDVVLGSKRVRLV</sequence>
<dbReference type="GO" id="GO:0070593">
    <property type="term" value="P:dendrite self-avoidance"/>
    <property type="evidence" value="ECO:0007669"/>
    <property type="project" value="TreeGrafter"/>
</dbReference>
<dbReference type="PROSITE" id="PS50835">
    <property type="entry name" value="IG_LIKE"/>
    <property type="match status" value="4"/>
</dbReference>
<dbReference type="InterPro" id="IPR007110">
    <property type="entry name" value="Ig-like_dom"/>
</dbReference>
<keyword evidence="2" id="KW-0393">Immunoglobulin domain</keyword>
<dbReference type="GO" id="GO:0007156">
    <property type="term" value="P:homophilic cell adhesion via plasma membrane adhesion molecules"/>
    <property type="evidence" value="ECO:0007669"/>
    <property type="project" value="TreeGrafter"/>
</dbReference>
<protein>
    <submittedName>
        <fullName evidence="5">Ig-like domain-containing protein</fullName>
    </submittedName>
</protein>
<name>A0A915HT50_ROMCU</name>
<dbReference type="GO" id="GO:0007411">
    <property type="term" value="P:axon guidance"/>
    <property type="evidence" value="ECO:0007669"/>
    <property type="project" value="TreeGrafter"/>
</dbReference>
<reference evidence="5" key="1">
    <citation type="submission" date="2022-11" db="UniProtKB">
        <authorList>
            <consortium name="WormBaseParasite"/>
        </authorList>
    </citation>
    <scope>IDENTIFICATION</scope>
</reference>
<dbReference type="WBParaSite" id="nRc.2.0.1.t04567-RA">
    <property type="protein sequence ID" value="nRc.2.0.1.t04567-RA"/>
    <property type="gene ID" value="nRc.2.0.1.g04567"/>
</dbReference>
<proteinExistence type="predicted"/>
<keyword evidence="4" id="KW-1185">Reference proteome</keyword>
<accession>A0A915HT50</accession>
<dbReference type="PROSITE" id="PS01248">
    <property type="entry name" value="EGF_LAM_1"/>
    <property type="match status" value="1"/>
</dbReference>
<dbReference type="SUPFAM" id="SSF57196">
    <property type="entry name" value="EGF/Laminin"/>
    <property type="match status" value="1"/>
</dbReference>
<dbReference type="InterPro" id="IPR003598">
    <property type="entry name" value="Ig_sub2"/>
</dbReference>
<evidence type="ECO:0000313" key="5">
    <source>
        <dbReference type="WBParaSite" id="nRc.2.0.1.t04567-RA"/>
    </source>
</evidence>
<feature type="domain" description="Ig-like" evidence="3">
    <location>
        <begin position="349"/>
        <end position="433"/>
    </location>
</feature>
<evidence type="ECO:0000256" key="1">
    <source>
        <dbReference type="ARBA" id="ARBA00023157"/>
    </source>
</evidence>
<dbReference type="Proteomes" id="UP000887565">
    <property type="component" value="Unplaced"/>
</dbReference>